<reference evidence="1 2" key="1">
    <citation type="submission" date="2015-04" db="EMBL/GenBank/DDBJ databases">
        <title>Complete genome sequence of Schizopora paradoxa KUC8140, a cosmopolitan wood degrader in East Asia.</title>
        <authorList>
            <consortium name="DOE Joint Genome Institute"/>
            <person name="Min B."/>
            <person name="Park H."/>
            <person name="Jang Y."/>
            <person name="Kim J.-J."/>
            <person name="Kim K.H."/>
            <person name="Pangilinan J."/>
            <person name="Lipzen A."/>
            <person name="Riley R."/>
            <person name="Grigoriev I.V."/>
            <person name="Spatafora J.W."/>
            <person name="Choi I.-G."/>
        </authorList>
    </citation>
    <scope>NUCLEOTIDE SEQUENCE [LARGE SCALE GENOMIC DNA]</scope>
    <source>
        <strain evidence="1 2">KUC8140</strain>
    </source>
</reference>
<dbReference type="InParanoid" id="A0A0H2RVG7"/>
<dbReference type="Proteomes" id="UP000053477">
    <property type="component" value="Unassembled WGS sequence"/>
</dbReference>
<dbReference type="AlphaFoldDB" id="A0A0H2RVG7"/>
<accession>A0A0H2RVG7</accession>
<proteinExistence type="predicted"/>
<dbReference type="EMBL" id="KQ085927">
    <property type="protein sequence ID" value="KLO15602.1"/>
    <property type="molecule type" value="Genomic_DNA"/>
</dbReference>
<name>A0A0H2RVG7_9AGAM</name>
<evidence type="ECO:0000313" key="2">
    <source>
        <dbReference type="Proteomes" id="UP000053477"/>
    </source>
</evidence>
<sequence>MCQSRFLRVPRSAGRDAIEPKLVVWRTSLNTIGVFGIAILRLLFHLDVNEYDPNVNCLYLATLVPVKLRTRHSPDIEEIFMLCEVFYACFRPDTCGGLSSITKPISKTFDTASGAILQVRVCNTPHLYIYTVPGADLEKFSTPDPVRRHAFAAPCHGLRPDEVGGDKDVQRGLISALWECMPSNRIECILYARFDDLAYVVMGDLARDPTNEGGIIRVNASREVKVRGPEGVRQ</sequence>
<evidence type="ECO:0000313" key="1">
    <source>
        <dbReference type="EMBL" id="KLO15602.1"/>
    </source>
</evidence>
<organism evidence="1 2">
    <name type="scientific">Schizopora paradoxa</name>
    <dbReference type="NCBI Taxonomy" id="27342"/>
    <lineage>
        <taxon>Eukaryota</taxon>
        <taxon>Fungi</taxon>
        <taxon>Dikarya</taxon>
        <taxon>Basidiomycota</taxon>
        <taxon>Agaricomycotina</taxon>
        <taxon>Agaricomycetes</taxon>
        <taxon>Hymenochaetales</taxon>
        <taxon>Schizoporaceae</taxon>
        <taxon>Schizopora</taxon>
    </lineage>
</organism>
<keyword evidence="2" id="KW-1185">Reference proteome</keyword>
<gene>
    <name evidence="1" type="ORF">SCHPADRAFT_888396</name>
</gene>
<protein>
    <submittedName>
        <fullName evidence="1">Uncharacterized protein</fullName>
    </submittedName>
</protein>